<dbReference type="KEGG" id="more:E1B28_013226"/>
<feature type="region of interest" description="Disordered" evidence="1">
    <location>
        <begin position="96"/>
        <end position="206"/>
    </location>
</feature>
<accession>A0A9P7UMT1</accession>
<name>A0A9P7UMT1_9AGAR</name>
<dbReference type="Proteomes" id="UP001049176">
    <property type="component" value="Chromosome 9"/>
</dbReference>
<gene>
    <name evidence="2" type="ORF">E1B28_013226</name>
</gene>
<feature type="compositionally biased region" description="Polar residues" evidence="1">
    <location>
        <begin position="175"/>
        <end position="190"/>
    </location>
</feature>
<organism evidence="2 3">
    <name type="scientific">Marasmius oreades</name>
    <name type="common">fairy-ring Marasmius</name>
    <dbReference type="NCBI Taxonomy" id="181124"/>
    <lineage>
        <taxon>Eukaryota</taxon>
        <taxon>Fungi</taxon>
        <taxon>Dikarya</taxon>
        <taxon>Basidiomycota</taxon>
        <taxon>Agaricomycotina</taxon>
        <taxon>Agaricomycetes</taxon>
        <taxon>Agaricomycetidae</taxon>
        <taxon>Agaricales</taxon>
        <taxon>Marasmiineae</taxon>
        <taxon>Marasmiaceae</taxon>
        <taxon>Marasmius</taxon>
    </lineage>
</organism>
<comment type="caution">
    <text evidence="2">The sequence shown here is derived from an EMBL/GenBank/DDBJ whole genome shotgun (WGS) entry which is preliminary data.</text>
</comment>
<evidence type="ECO:0000313" key="3">
    <source>
        <dbReference type="Proteomes" id="UP001049176"/>
    </source>
</evidence>
<protein>
    <submittedName>
        <fullName evidence="2">Uncharacterized protein</fullName>
    </submittedName>
</protein>
<evidence type="ECO:0000256" key="1">
    <source>
        <dbReference type="SAM" id="MobiDB-lite"/>
    </source>
</evidence>
<feature type="compositionally biased region" description="Polar residues" evidence="1">
    <location>
        <begin position="124"/>
        <end position="156"/>
    </location>
</feature>
<reference evidence="2" key="1">
    <citation type="journal article" date="2021" name="Genome Biol. Evol.">
        <title>The assembled and annotated genome of the fairy-ring fungus Marasmius oreades.</title>
        <authorList>
            <person name="Hiltunen M."/>
            <person name="Ament-Velasquez S.L."/>
            <person name="Johannesson H."/>
        </authorList>
    </citation>
    <scope>NUCLEOTIDE SEQUENCE</scope>
    <source>
        <strain evidence="2">03SP1</strain>
    </source>
</reference>
<dbReference type="AlphaFoldDB" id="A0A9P7UMT1"/>
<dbReference type="GeneID" id="66082301"/>
<dbReference type="RefSeq" id="XP_043003716.1">
    <property type="nucleotide sequence ID" value="XM_043158371.1"/>
</dbReference>
<sequence length="266" mass="28867">MSSGSNSDRSYYIYQNTFGFPDPTQDSGSDRHPSELGLLTDPESDGTGRGPLYRRHPTRRGLVDLGFPDAQRAYIPSSRSEQLRLGFYGNNHFGSTGAYPTSQNGPNHNAAPTGFTNAHPGSHRPSSYSQQFPPHNHAGNNVSYSAGGTHARTGSGSSHGSGYEAGGESDHSGEETANTSPPGRSVNAPNQPAVGRARGHRRNPMGSVFGVEQYDQINQASSNSTLNPMSEVSQASFWICEYCRERIYGTVTTSHYDECQWFNRVE</sequence>
<feature type="compositionally biased region" description="Polar residues" evidence="1">
    <location>
        <begin position="96"/>
        <end position="107"/>
    </location>
</feature>
<keyword evidence="3" id="KW-1185">Reference proteome</keyword>
<evidence type="ECO:0000313" key="2">
    <source>
        <dbReference type="EMBL" id="KAG7087245.1"/>
    </source>
</evidence>
<dbReference type="EMBL" id="CM032189">
    <property type="protein sequence ID" value="KAG7087245.1"/>
    <property type="molecule type" value="Genomic_DNA"/>
</dbReference>
<feature type="region of interest" description="Disordered" evidence="1">
    <location>
        <begin position="14"/>
        <end position="57"/>
    </location>
</feature>
<proteinExistence type="predicted"/>